<dbReference type="Proteomes" id="UP000178367">
    <property type="component" value="Unassembled WGS sequence"/>
</dbReference>
<keyword evidence="2 4" id="KW-0378">Hydrolase</keyword>
<dbReference type="GO" id="GO:0046872">
    <property type="term" value="F:metal ion binding"/>
    <property type="evidence" value="ECO:0007669"/>
    <property type="project" value="UniProtKB-KW"/>
</dbReference>
<comment type="caution">
    <text evidence="4">The sequence shown here is derived from an EMBL/GenBank/DDBJ whole genome shotgun (WGS) entry which is preliminary data.</text>
</comment>
<dbReference type="STRING" id="1797994.A2227_00275"/>
<dbReference type="GO" id="GO:0002953">
    <property type="term" value="F:5'-deoxynucleotidase activity"/>
    <property type="evidence" value="ECO:0007669"/>
    <property type="project" value="InterPro"/>
</dbReference>
<evidence type="ECO:0000256" key="2">
    <source>
        <dbReference type="ARBA" id="ARBA00022801"/>
    </source>
</evidence>
<reference evidence="4 5" key="1">
    <citation type="journal article" date="2016" name="Nat. Commun.">
        <title>Thousands of microbial genomes shed light on interconnected biogeochemical processes in an aquifer system.</title>
        <authorList>
            <person name="Anantharaman K."/>
            <person name="Brown C.T."/>
            <person name="Hug L.A."/>
            <person name="Sharon I."/>
            <person name="Castelle C.J."/>
            <person name="Probst A.J."/>
            <person name="Thomas B.C."/>
            <person name="Singh A."/>
            <person name="Wilkins M.J."/>
            <person name="Karaoz U."/>
            <person name="Brodie E.L."/>
            <person name="Williams K.H."/>
            <person name="Hubbard S.S."/>
            <person name="Banfield J.F."/>
        </authorList>
    </citation>
    <scope>NUCLEOTIDE SEQUENCE [LARGE SCALE GENOMIC DNA]</scope>
</reference>
<proteinExistence type="predicted"/>
<dbReference type="InterPro" id="IPR039356">
    <property type="entry name" value="YfbR/HDDC2"/>
</dbReference>
<accession>A0A1F5SGR9</accession>
<dbReference type="EMBL" id="MFGB01000020">
    <property type="protein sequence ID" value="OGF25633.1"/>
    <property type="molecule type" value="Genomic_DNA"/>
</dbReference>
<name>A0A1F5SGR9_9BACT</name>
<protein>
    <submittedName>
        <fullName evidence="4">Phosphohydrolase</fullName>
    </submittedName>
</protein>
<dbReference type="AlphaFoldDB" id="A0A1F5SGR9"/>
<keyword evidence="1" id="KW-0479">Metal-binding</keyword>
<dbReference type="Gene3D" id="1.10.3210.10">
    <property type="entry name" value="Hypothetical protein af1432"/>
    <property type="match status" value="1"/>
</dbReference>
<dbReference type="SUPFAM" id="SSF109604">
    <property type="entry name" value="HD-domain/PDEase-like"/>
    <property type="match status" value="1"/>
</dbReference>
<dbReference type="PANTHER" id="PTHR11845:SF13">
    <property type="entry name" value="5'-DEOXYNUCLEOTIDASE HDDC2"/>
    <property type="match status" value="1"/>
</dbReference>
<organism evidence="4 5">
    <name type="scientific">Candidatus Falkowbacteria bacterium RIFOXYA2_FULL_47_19</name>
    <dbReference type="NCBI Taxonomy" id="1797994"/>
    <lineage>
        <taxon>Bacteria</taxon>
        <taxon>Candidatus Falkowiibacteriota</taxon>
    </lineage>
</organism>
<dbReference type="Pfam" id="PF13023">
    <property type="entry name" value="HD_3"/>
    <property type="match status" value="1"/>
</dbReference>
<evidence type="ECO:0000259" key="3">
    <source>
        <dbReference type="Pfam" id="PF13023"/>
    </source>
</evidence>
<evidence type="ECO:0000313" key="4">
    <source>
        <dbReference type="EMBL" id="OGF25633.1"/>
    </source>
</evidence>
<dbReference type="GO" id="GO:0005737">
    <property type="term" value="C:cytoplasm"/>
    <property type="evidence" value="ECO:0007669"/>
    <property type="project" value="TreeGrafter"/>
</dbReference>
<evidence type="ECO:0000313" key="5">
    <source>
        <dbReference type="Proteomes" id="UP000178367"/>
    </source>
</evidence>
<gene>
    <name evidence="4" type="ORF">A2227_00275</name>
</gene>
<dbReference type="InterPro" id="IPR006674">
    <property type="entry name" value="HD_domain"/>
</dbReference>
<dbReference type="PANTHER" id="PTHR11845">
    <property type="entry name" value="5'-DEOXYNUCLEOTIDASE HDDC2"/>
    <property type="match status" value="1"/>
</dbReference>
<sequence>MPDLKSVVNFLFEAGMMAKTPRSGFHFLGSGRQSVAEHNNRVVFIGYVLSALEKNCDSAKTMKLCLFHDLAETRTSDLNYVHQKYARTDEDKATDDLAATLEFGGELKDLIREYNEKKTPESIIAHDADQLEFLLSLKEQIDIGNKRAETWIGAVVKRLKTASAVRLADEALKTNSDEWWFGNKDDQWWVDRNKK</sequence>
<evidence type="ECO:0000256" key="1">
    <source>
        <dbReference type="ARBA" id="ARBA00022723"/>
    </source>
</evidence>
<feature type="domain" description="HD" evidence="3">
    <location>
        <begin position="19"/>
        <end position="161"/>
    </location>
</feature>